<evidence type="ECO:0000313" key="1">
    <source>
        <dbReference type="EMBL" id="KAG5605756.1"/>
    </source>
</evidence>
<dbReference type="EMBL" id="JACXVP010000005">
    <property type="protein sequence ID" value="KAG5605756.1"/>
    <property type="molecule type" value="Genomic_DNA"/>
</dbReference>
<gene>
    <name evidence="1" type="ORF">H5410_027248</name>
</gene>
<evidence type="ECO:0000313" key="2">
    <source>
        <dbReference type="Proteomes" id="UP000824120"/>
    </source>
</evidence>
<reference evidence="1 2" key="1">
    <citation type="submission" date="2020-09" db="EMBL/GenBank/DDBJ databases">
        <title>De no assembly of potato wild relative species, Solanum commersonii.</title>
        <authorList>
            <person name="Cho K."/>
        </authorList>
    </citation>
    <scope>NUCLEOTIDE SEQUENCE [LARGE SCALE GENOMIC DNA]</scope>
    <source>
        <strain evidence="1">LZ3.2</strain>
        <tissue evidence="1">Leaf</tissue>
    </source>
</reference>
<comment type="caution">
    <text evidence="1">The sequence shown here is derived from an EMBL/GenBank/DDBJ whole genome shotgun (WGS) entry which is preliminary data.</text>
</comment>
<name>A0A9J5Z2W2_SOLCO</name>
<sequence length="59" mass="6640">MVEPLLRISISIFCLEPRITRSRYNLCHNLCHSSEHSVVNILCALGAKHQLPPYSSFSG</sequence>
<proteinExistence type="predicted"/>
<accession>A0A9J5Z2W2</accession>
<organism evidence="1 2">
    <name type="scientific">Solanum commersonii</name>
    <name type="common">Commerson's wild potato</name>
    <name type="synonym">Commerson's nightshade</name>
    <dbReference type="NCBI Taxonomy" id="4109"/>
    <lineage>
        <taxon>Eukaryota</taxon>
        <taxon>Viridiplantae</taxon>
        <taxon>Streptophyta</taxon>
        <taxon>Embryophyta</taxon>
        <taxon>Tracheophyta</taxon>
        <taxon>Spermatophyta</taxon>
        <taxon>Magnoliopsida</taxon>
        <taxon>eudicotyledons</taxon>
        <taxon>Gunneridae</taxon>
        <taxon>Pentapetalae</taxon>
        <taxon>asterids</taxon>
        <taxon>lamiids</taxon>
        <taxon>Solanales</taxon>
        <taxon>Solanaceae</taxon>
        <taxon>Solanoideae</taxon>
        <taxon>Solaneae</taxon>
        <taxon>Solanum</taxon>
    </lineage>
</organism>
<keyword evidence="2" id="KW-1185">Reference proteome</keyword>
<dbReference type="AlphaFoldDB" id="A0A9J5Z2W2"/>
<protein>
    <submittedName>
        <fullName evidence="1">Uncharacterized protein</fullName>
    </submittedName>
</protein>
<dbReference type="Proteomes" id="UP000824120">
    <property type="component" value="Chromosome 5"/>
</dbReference>